<gene>
    <name evidence="13" type="ORF">SAMN02910344_00865</name>
</gene>
<feature type="transmembrane region" description="Helical" evidence="12">
    <location>
        <begin position="99"/>
        <end position="124"/>
    </location>
</feature>
<keyword evidence="5" id="KW-0813">Transport</keyword>
<feature type="transmembrane region" description="Helical" evidence="12">
    <location>
        <begin position="274"/>
        <end position="293"/>
    </location>
</feature>
<evidence type="ECO:0000256" key="2">
    <source>
        <dbReference type="ARBA" id="ARBA00004429"/>
    </source>
</evidence>
<feature type="transmembrane region" description="Helical" evidence="12">
    <location>
        <begin position="300"/>
        <end position="320"/>
    </location>
</feature>
<evidence type="ECO:0000256" key="1">
    <source>
        <dbReference type="ARBA" id="ARBA00002265"/>
    </source>
</evidence>
<name>A0A662ZG72_9GAMM</name>
<evidence type="ECO:0000256" key="6">
    <source>
        <dbReference type="ARBA" id="ARBA00022475"/>
    </source>
</evidence>
<evidence type="ECO:0000256" key="4">
    <source>
        <dbReference type="ARBA" id="ARBA00014213"/>
    </source>
</evidence>
<evidence type="ECO:0000256" key="11">
    <source>
        <dbReference type="ARBA" id="ARBA00026081"/>
    </source>
</evidence>
<dbReference type="PANTHER" id="PTHR33529:SF7">
    <property type="entry name" value="LIPOPOLYSACCHARIDE EXPORT SYSTEM PERMEASE PROTEIN LPTF"/>
    <property type="match status" value="1"/>
</dbReference>
<evidence type="ECO:0000256" key="9">
    <source>
        <dbReference type="ARBA" id="ARBA00022989"/>
    </source>
</evidence>
<dbReference type="AlphaFoldDB" id="A0A662ZG72"/>
<comment type="function">
    <text evidence="1">Part of the ABC transporter complex LptBFG involved in the translocation of lipopolysaccharide (LPS) from the inner membrane to the outer membrane.</text>
</comment>
<feature type="transmembrane region" description="Helical" evidence="12">
    <location>
        <begin position="53"/>
        <end position="78"/>
    </location>
</feature>
<dbReference type="RefSeq" id="WP_093141262.1">
    <property type="nucleotide sequence ID" value="NZ_FOXF01000010.1"/>
</dbReference>
<dbReference type="PANTHER" id="PTHR33529">
    <property type="entry name" value="SLR0882 PROTEIN-RELATED"/>
    <property type="match status" value="1"/>
</dbReference>
<comment type="similarity">
    <text evidence="3">Belongs to the LptF/LptG family.</text>
</comment>
<keyword evidence="6" id="KW-1003">Cell membrane</keyword>
<dbReference type="OrthoDB" id="9778062at2"/>
<evidence type="ECO:0000313" key="13">
    <source>
        <dbReference type="EMBL" id="SFP24661.1"/>
    </source>
</evidence>
<feature type="transmembrane region" description="Helical" evidence="12">
    <location>
        <begin position="12"/>
        <end position="33"/>
    </location>
</feature>
<dbReference type="EMBL" id="FOXF01000010">
    <property type="protein sequence ID" value="SFP24661.1"/>
    <property type="molecule type" value="Genomic_DNA"/>
</dbReference>
<keyword evidence="7" id="KW-0997">Cell inner membrane</keyword>
<evidence type="ECO:0000256" key="10">
    <source>
        <dbReference type="ARBA" id="ARBA00023136"/>
    </source>
</evidence>
<feature type="transmembrane region" description="Helical" evidence="12">
    <location>
        <begin position="332"/>
        <end position="352"/>
    </location>
</feature>
<evidence type="ECO:0000256" key="3">
    <source>
        <dbReference type="ARBA" id="ARBA00007725"/>
    </source>
</evidence>
<reference evidence="13 14" key="1">
    <citation type="submission" date="2016-10" db="EMBL/GenBank/DDBJ databases">
        <authorList>
            <person name="Varghese N."/>
            <person name="Submissions S."/>
        </authorList>
    </citation>
    <scope>NUCLEOTIDE SEQUENCE [LARGE SCALE GENOMIC DNA]</scope>
    <source>
        <strain evidence="13 14">DSM 1361</strain>
    </source>
</reference>
<dbReference type="GO" id="GO:0015920">
    <property type="term" value="P:lipopolysaccharide transport"/>
    <property type="evidence" value="ECO:0007669"/>
    <property type="project" value="TreeGrafter"/>
</dbReference>
<organism evidence="13 14">
    <name type="scientific">Ruminobacter amylophilus</name>
    <dbReference type="NCBI Taxonomy" id="867"/>
    <lineage>
        <taxon>Bacteria</taxon>
        <taxon>Pseudomonadati</taxon>
        <taxon>Pseudomonadota</taxon>
        <taxon>Gammaproteobacteria</taxon>
        <taxon>Aeromonadales</taxon>
        <taxon>Succinivibrionaceae</taxon>
        <taxon>Ruminobacter</taxon>
    </lineage>
</organism>
<keyword evidence="9 12" id="KW-1133">Transmembrane helix</keyword>
<dbReference type="InterPro" id="IPR030922">
    <property type="entry name" value="LptF"/>
</dbReference>
<dbReference type="GO" id="GO:0055085">
    <property type="term" value="P:transmembrane transport"/>
    <property type="evidence" value="ECO:0007669"/>
    <property type="project" value="InterPro"/>
</dbReference>
<dbReference type="Pfam" id="PF03739">
    <property type="entry name" value="LptF_LptG"/>
    <property type="match status" value="1"/>
</dbReference>
<evidence type="ECO:0000256" key="5">
    <source>
        <dbReference type="ARBA" id="ARBA00022448"/>
    </source>
</evidence>
<proteinExistence type="inferred from homology"/>
<keyword evidence="14" id="KW-1185">Reference proteome</keyword>
<evidence type="ECO:0000313" key="14">
    <source>
        <dbReference type="Proteomes" id="UP000243745"/>
    </source>
</evidence>
<comment type="subunit">
    <text evidence="11">Component of the lipopolysaccharide transport and assembly complex. The LptBFG transporter is composed of two ATP-binding proteins (LptB) and two transmembrane proteins (LptF and LptG).</text>
</comment>
<evidence type="ECO:0000256" key="7">
    <source>
        <dbReference type="ARBA" id="ARBA00022519"/>
    </source>
</evidence>
<accession>A0A662ZG72</accession>
<keyword evidence="8 12" id="KW-0812">Transmembrane</keyword>
<dbReference type="GO" id="GO:0043190">
    <property type="term" value="C:ATP-binding cassette (ABC) transporter complex"/>
    <property type="evidence" value="ECO:0007669"/>
    <property type="project" value="InterPro"/>
</dbReference>
<dbReference type="NCBIfam" id="TIGR04407">
    <property type="entry name" value="LptF_YjgP"/>
    <property type="match status" value="1"/>
</dbReference>
<keyword evidence="10 12" id="KW-0472">Membrane</keyword>
<evidence type="ECO:0000256" key="12">
    <source>
        <dbReference type="SAM" id="Phobius"/>
    </source>
</evidence>
<evidence type="ECO:0000256" key="8">
    <source>
        <dbReference type="ARBA" id="ARBA00022692"/>
    </source>
</evidence>
<dbReference type="Proteomes" id="UP000243745">
    <property type="component" value="Unassembled WGS sequence"/>
</dbReference>
<protein>
    <recommendedName>
        <fullName evidence="4">Lipopolysaccharide export system permease protein LptF</fullName>
    </recommendedName>
</protein>
<sequence>MNTISKYIFKDVLKTQGAIFGVLMLIFMSQTFIKFIGRASKGSIPAELVSQLLALSVPSMTNFMLPLSLFLAVLFSIGSFCSQSEMVVMRSVGYSHRRLLGVISLLIAVNMVINVACTCFLSPWCESRQIELINKAKSDPTMLSIDSGKFIKLNGSNVVYIDNNGDFDRNYNVMNQIYIFSSDDGNNVPSVTISASAKSEYDSDGLFWLTLYRGTRYEGPDKRGEFKVSLFDEYRALVPEGSGSHDKVKASTKSNAELLESGTSQDYAELQWRIVQPITICILALLVVPLSMVNPRRGRFAKFLPAIIIYISYYLFAFGFKSSIARGNLPVFPGIFIVPVIYLFVFTIPFNLTNTEWFNRMRAGKKKRIEEKK</sequence>
<dbReference type="InterPro" id="IPR005495">
    <property type="entry name" value="LptG/LptF_permease"/>
</dbReference>
<comment type="subcellular location">
    <subcellularLocation>
        <location evidence="2">Cell inner membrane</location>
        <topology evidence="2">Multi-pass membrane protein</topology>
    </subcellularLocation>
</comment>